<dbReference type="Pfam" id="PF04055">
    <property type="entry name" value="Radical_SAM"/>
    <property type="match status" value="1"/>
</dbReference>
<dbReference type="GO" id="GO:0070475">
    <property type="term" value="P:rRNA base methylation"/>
    <property type="evidence" value="ECO:0007669"/>
    <property type="project" value="InterPro"/>
</dbReference>
<dbReference type="PANTHER" id="PTHR30544:SF5">
    <property type="entry name" value="RADICAL SAM CORE DOMAIN-CONTAINING PROTEIN"/>
    <property type="match status" value="1"/>
</dbReference>
<dbReference type="InterPro" id="IPR013785">
    <property type="entry name" value="Aldolase_TIM"/>
</dbReference>
<evidence type="ECO:0000256" key="6">
    <source>
        <dbReference type="ARBA" id="ARBA00022603"/>
    </source>
</evidence>
<accession>A0A1X2HP85</accession>
<dbReference type="Pfam" id="PF21016">
    <property type="entry name" value="RlmN_N"/>
    <property type="match status" value="1"/>
</dbReference>
<evidence type="ECO:0000256" key="2">
    <source>
        <dbReference type="ARBA" id="ARBA00004496"/>
    </source>
</evidence>
<dbReference type="CDD" id="cd01335">
    <property type="entry name" value="Radical_SAM"/>
    <property type="match status" value="1"/>
</dbReference>
<dbReference type="GO" id="GO:0005737">
    <property type="term" value="C:cytoplasm"/>
    <property type="evidence" value="ECO:0007669"/>
    <property type="project" value="UniProtKB-SubCell"/>
</dbReference>
<keyword evidence="7 14" id="KW-0808">Transferase</keyword>
<organism evidence="14 15">
    <name type="scientific">Syncephalastrum racemosum</name>
    <name type="common">Filamentous fungus</name>
    <dbReference type="NCBI Taxonomy" id="13706"/>
    <lineage>
        <taxon>Eukaryota</taxon>
        <taxon>Fungi</taxon>
        <taxon>Fungi incertae sedis</taxon>
        <taxon>Mucoromycota</taxon>
        <taxon>Mucoromycotina</taxon>
        <taxon>Mucoromycetes</taxon>
        <taxon>Mucorales</taxon>
        <taxon>Syncephalastraceae</taxon>
        <taxon>Syncephalastrum</taxon>
    </lineage>
</organism>
<dbReference type="InterPro" id="IPR058240">
    <property type="entry name" value="rSAM_sf"/>
</dbReference>
<comment type="subcellular location">
    <subcellularLocation>
        <location evidence="2">Cytoplasm</location>
    </subcellularLocation>
</comment>
<evidence type="ECO:0000256" key="12">
    <source>
        <dbReference type="ARBA" id="ARBA00023014"/>
    </source>
</evidence>
<keyword evidence="6 14" id="KW-0489">Methyltransferase</keyword>
<dbReference type="SFLD" id="SFLDG01062">
    <property type="entry name" value="methyltransferase_(Class_A)"/>
    <property type="match status" value="1"/>
</dbReference>
<dbReference type="GO" id="GO:0046872">
    <property type="term" value="F:metal ion binding"/>
    <property type="evidence" value="ECO:0007669"/>
    <property type="project" value="UniProtKB-KW"/>
</dbReference>
<dbReference type="NCBIfam" id="TIGR00048">
    <property type="entry name" value="rRNA_mod_RlmN"/>
    <property type="match status" value="1"/>
</dbReference>
<sequence>MRARTLNQIVSAARSYSTTTTTITTASTSPQRKNLVGLSLDQLQHELETHVSDHRSFTGLQIWKHMYQQGITTFDNMTTLSRSLRSYLSDHYVVDYGQVKLDRTARDETRKWLVGYDDPRAVVEMVMIPEPSRNTLCVSSQIGCSLNCSFCHTGTQKLLRGLTAAEVVGQYMIAAHRAGDFPRTSANHKRNLSNIVFMGQGEPLYNWRQVSQAIRVLTDERGIAFPKPKITVSTSGVVPLIPKVGSELGVSLAISLHATRDSLRDELVPLNKTFPLESVLEACKEYAQQKQNRDRRITFEYVMLDGVNDSIQDASRLVKILRDLPAHVNLIPFNPWPGTKYRTSTNAQVDAFEKRVIQGGIFCSVRRPRGSDIMAACGQLKSSHESKLKAAQSSTA</sequence>
<keyword evidence="5" id="KW-0698">rRNA processing</keyword>
<proteinExistence type="inferred from homology"/>
<dbReference type="GO" id="GO:0008173">
    <property type="term" value="F:RNA methyltransferase activity"/>
    <property type="evidence" value="ECO:0007669"/>
    <property type="project" value="InterPro"/>
</dbReference>
<dbReference type="PANTHER" id="PTHR30544">
    <property type="entry name" value="23S RRNA METHYLTRANSFERASE"/>
    <property type="match status" value="1"/>
</dbReference>
<dbReference type="GO" id="GO:0030488">
    <property type="term" value="P:tRNA methylation"/>
    <property type="evidence" value="ECO:0007669"/>
    <property type="project" value="InterPro"/>
</dbReference>
<keyword evidence="12" id="KW-0411">Iron-sulfur</keyword>
<comment type="cofactor">
    <cofactor evidence="1">
        <name>[4Fe-4S] cluster</name>
        <dbReference type="ChEBI" id="CHEBI:49883"/>
    </cofactor>
</comment>
<evidence type="ECO:0000256" key="9">
    <source>
        <dbReference type="ARBA" id="ARBA00022694"/>
    </source>
</evidence>
<dbReference type="InterPro" id="IPR048641">
    <property type="entry name" value="RlmN_N"/>
</dbReference>
<keyword evidence="15" id="KW-1185">Reference proteome</keyword>
<evidence type="ECO:0000256" key="8">
    <source>
        <dbReference type="ARBA" id="ARBA00022691"/>
    </source>
</evidence>
<keyword evidence="4" id="KW-0963">Cytoplasm</keyword>
<evidence type="ECO:0000256" key="4">
    <source>
        <dbReference type="ARBA" id="ARBA00022490"/>
    </source>
</evidence>
<dbReference type="HAMAP" id="MF_01849">
    <property type="entry name" value="RNA_methyltr_RlmN"/>
    <property type="match status" value="1"/>
</dbReference>
<dbReference type="SUPFAM" id="SSF102114">
    <property type="entry name" value="Radical SAM enzymes"/>
    <property type="match status" value="1"/>
</dbReference>
<evidence type="ECO:0000256" key="11">
    <source>
        <dbReference type="ARBA" id="ARBA00023004"/>
    </source>
</evidence>
<protein>
    <submittedName>
        <fullName evidence="14">Ribosomal RNA large subunit methyltransferase N</fullName>
    </submittedName>
</protein>
<evidence type="ECO:0000256" key="1">
    <source>
        <dbReference type="ARBA" id="ARBA00001966"/>
    </source>
</evidence>
<dbReference type="AlphaFoldDB" id="A0A1X2HP85"/>
<dbReference type="PIRSF" id="PIRSF006004">
    <property type="entry name" value="CHP00048"/>
    <property type="match status" value="1"/>
</dbReference>
<keyword evidence="11" id="KW-0408">Iron</keyword>
<dbReference type="Gene3D" id="3.20.20.70">
    <property type="entry name" value="Aldolase class I"/>
    <property type="match status" value="1"/>
</dbReference>
<dbReference type="PROSITE" id="PS51918">
    <property type="entry name" value="RADICAL_SAM"/>
    <property type="match status" value="1"/>
</dbReference>
<evidence type="ECO:0000259" key="13">
    <source>
        <dbReference type="PROSITE" id="PS51918"/>
    </source>
</evidence>
<keyword evidence="3" id="KW-0004">4Fe-4S</keyword>
<dbReference type="InterPro" id="IPR027492">
    <property type="entry name" value="RNA_MTrfase_RlmN"/>
</dbReference>
<dbReference type="SFLD" id="SFLDF00275">
    <property type="entry name" value="adenosine_C2_methyltransferase"/>
    <property type="match status" value="1"/>
</dbReference>
<keyword evidence="9" id="KW-0819">tRNA processing</keyword>
<evidence type="ECO:0000313" key="14">
    <source>
        <dbReference type="EMBL" id="ORZ00696.1"/>
    </source>
</evidence>
<dbReference type="GO" id="GO:0051539">
    <property type="term" value="F:4 iron, 4 sulfur cluster binding"/>
    <property type="evidence" value="ECO:0007669"/>
    <property type="project" value="UniProtKB-KW"/>
</dbReference>
<dbReference type="STRING" id="13706.A0A1X2HP85"/>
<dbReference type="Proteomes" id="UP000242180">
    <property type="component" value="Unassembled WGS sequence"/>
</dbReference>
<dbReference type="EMBL" id="MCGN01000002">
    <property type="protein sequence ID" value="ORZ00696.1"/>
    <property type="molecule type" value="Genomic_DNA"/>
</dbReference>
<gene>
    <name evidence="14" type="ORF">BCR43DRAFT_485653</name>
</gene>
<dbReference type="InterPro" id="IPR007197">
    <property type="entry name" value="rSAM"/>
</dbReference>
<evidence type="ECO:0000256" key="5">
    <source>
        <dbReference type="ARBA" id="ARBA00022552"/>
    </source>
</evidence>
<evidence type="ECO:0000256" key="10">
    <source>
        <dbReference type="ARBA" id="ARBA00022723"/>
    </source>
</evidence>
<feature type="domain" description="Radical SAM core" evidence="13">
    <location>
        <begin position="130"/>
        <end position="372"/>
    </location>
</feature>
<dbReference type="OMA" id="GTIKWAM"/>
<dbReference type="SFLD" id="SFLDS00029">
    <property type="entry name" value="Radical_SAM"/>
    <property type="match status" value="1"/>
</dbReference>
<name>A0A1X2HP85_SYNRA</name>
<keyword evidence="8" id="KW-0949">S-adenosyl-L-methionine</keyword>
<reference evidence="14 15" key="1">
    <citation type="submission" date="2016-07" db="EMBL/GenBank/DDBJ databases">
        <title>Pervasive Adenine N6-methylation of Active Genes in Fungi.</title>
        <authorList>
            <consortium name="DOE Joint Genome Institute"/>
            <person name="Mondo S.J."/>
            <person name="Dannebaum R.O."/>
            <person name="Kuo R.C."/>
            <person name="Labutti K."/>
            <person name="Haridas S."/>
            <person name="Kuo A."/>
            <person name="Salamov A."/>
            <person name="Ahrendt S.R."/>
            <person name="Lipzen A."/>
            <person name="Sullivan W."/>
            <person name="Andreopoulos W.B."/>
            <person name="Clum A."/>
            <person name="Lindquist E."/>
            <person name="Daum C."/>
            <person name="Ramamoorthy G.K."/>
            <person name="Gryganskyi A."/>
            <person name="Culley D."/>
            <person name="Magnuson J.K."/>
            <person name="James T.Y."/>
            <person name="O'Malley M.A."/>
            <person name="Stajich J.E."/>
            <person name="Spatafora J.W."/>
            <person name="Visel A."/>
            <person name="Grigoriev I.V."/>
        </authorList>
    </citation>
    <scope>NUCLEOTIDE SEQUENCE [LARGE SCALE GENOMIC DNA]</scope>
    <source>
        <strain evidence="14 15">NRRL 2496</strain>
    </source>
</reference>
<dbReference type="OrthoDB" id="538249at2759"/>
<evidence type="ECO:0000256" key="7">
    <source>
        <dbReference type="ARBA" id="ARBA00022679"/>
    </source>
</evidence>
<dbReference type="InParanoid" id="A0A1X2HP85"/>
<dbReference type="Gene3D" id="1.10.150.530">
    <property type="match status" value="1"/>
</dbReference>
<dbReference type="InterPro" id="IPR004383">
    <property type="entry name" value="rRNA_lsu_MTrfase_RlmN/Cfr"/>
</dbReference>
<comment type="caution">
    <text evidence="14">The sequence shown here is derived from an EMBL/GenBank/DDBJ whole genome shotgun (WGS) entry which is preliminary data.</text>
</comment>
<dbReference type="InterPro" id="IPR040072">
    <property type="entry name" value="Methyltransferase_A"/>
</dbReference>
<evidence type="ECO:0000313" key="15">
    <source>
        <dbReference type="Proteomes" id="UP000242180"/>
    </source>
</evidence>
<evidence type="ECO:0000256" key="3">
    <source>
        <dbReference type="ARBA" id="ARBA00022485"/>
    </source>
</evidence>
<keyword evidence="10" id="KW-0479">Metal-binding</keyword>